<evidence type="ECO:0000313" key="5">
    <source>
        <dbReference type="Proteomes" id="UP000321523"/>
    </source>
</evidence>
<dbReference type="GO" id="GO:0006749">
    <property type="term" value="P:glutathione metabolic process"/>
    <property type="evidence" value="ECO:0007669"/>
    <property type="project" value="TreeGrafter"/>
</dbReference>
<dbReference type="SUPFAM" id="SSF52833">
    <property type="entry name" value="Thioredoxin-like"/>
    <property type="match status" value="1"/>
</dbReference>
<dbReference type="PANTHER" id="PTHR42673">
    <property type="entry name" value="MALEYLACETOACETATE ISOMERASE"/>
    <property type="match status" value="1"/>
</dbReference>
<feature type="domain" description="GST C-terminal" evidence="3">
    <location>
        <begin position="85"/>
        <end position="212"/>
    </location>
</feature>
<reference evidence="4 5" key="1">
    <citation type="submission" date="2019-07" db="EMBL/GenBank/DDBJ databases">
        <title>Whole genome shotgun sequence of Skermanella aerolata NBRC 106429.</title>
        <authorList>
            <person name="Hosoyama A."/>
            <person name="Uohara A."/>
            <person name="Ohji S."/>
            <person name="Ichikawa N."/>
        </authorList>
    </citation>
    <scope>NUCLEOTIDE SEQUENCE [LARGE SCALE GENOMIC DNA]</scope>
    <source>
        <strain evidence="4 5">NBRC 106429</strain>
    </source>
</reference>
<dbReference type="SFLD" id="SFLDS00019">
    <property type="entry name" value="Glutathione_Transferase_(cytos"/>
    <property type="match status" value="1"/>
</dbReference>
<name>A0A512DJ34_9PROT</name>
<dbReference type="FunFam" id="1.20.1050.10:FF:000017">
    <property type="entry name" value="Maleylacetoacetate isomerase"/>
    <property type="match status" value="1"/>
</dbReference>
<dbReference type="Gene3D" id="3.40.30.10">
    <property type="entry name" value="Glutaredoxin"/>
    <property type="match status" value="1"/>
</dbReference>
<dbReference type="PANTHER" id="PTHR42673:SF21">
    <property type="entry name" value="GLUTATHIONE S-TRANSFERASE YFCF"/>
    <property type="match status" value="1"/>
</dbReference>
<feature type="domain" description="GST N-terminal" evidence="2">
    <location>
        <begin position="1"/>
        <end position="80"/>
    </location>
</feature>
<accession>A0A512DJ34</accession>
<dbReference type="Proteomes" id="UP000321523">
    <property type="component" value="Unassembled WGS sequence"/>
</dbReference>
<dbReference type="NCBIfam" id="TIGR01262">
    <property type="entry name" value="maiA"/>
    <property type="match status" value="1"/>
</dbReference>
<gene>
    <name evidence="4" type="ORF">SAE02_06410</name>
</gene>
<dbReference type="EMBL" id="BJYZ01000002">
    <property type="protein sequence ID" value="GEO36493.1"/>
    <property type="molecule type" value="Genomic_DNA"/>
</dbReference>
<dbReference type="SFLD" id="SFLDG00358">
    <property type="entry name" value="Main_(cytGST)"/>
    <property type="match status" value="1"/>
</dbReference>
<dbReference type="GO" id="GO:0016034">
    <property type="term" value="F:maleylacetoacetate isomerase activity"/>
    <property type="evidence" value="ECO:0007669"/>
    <property type="project" value="TreeGrafter"/>
</dbReference>
<evidence type="ECO:0000259" key="2">
    <source>
        <dbReference type="PROSITE" id="PS50404"/>
    </source>
</evidence>
<dbReference type="InterPro" id="IPR010987">
    <property type="entry name" value="Glutathione-S-Trfase_C-like"/>
</dbReference>
<keyword evidence="5" id="KW-1185">Reference proteome</keyword>
<dbReference type="PROSITE" id="PS50404">
    <property type="entry name" value="GST_NTER"/>
    <property type="match status" value="1"/>
</dbReference>
<dbReference type="OrthoDB" id="509852at2"/>
<dbReference type="InterPro" id="IPR005955">
    <property type="entry name" value="GST_Zeta"/>
</dbReference>
<dbReference type="GO" id="GO:0005737">
    <property type="term" value="C:cytoplasm"/>
    <property type="evidence" value="ECO:0007669"/>
    <property type="project" value="InterPro"/>
</dbReference>
<comment type="caution">
    <text evidence="4">The sequence shown here is derived from an EMBL/GenBank/DDBJ whole genome shotgun (WGS) entry which is preliminary data.</text>
</comment>
<evidence type="ECO:0000256" key="1">
    <source>
        <dbReference type="ARBA" id="ARBA00010007"/>
    </source>
</evidence>
<dbReference type="CDD" id="cd03042">
    <property type="entry name" value="GST_N_Zeta"/>
    <property type="match status" value="1"/>
</dbReference>
<dbReference type="SUPFAM" id="SSF47616">
    <property type="entry name" value="GST C-terminal domain-like"/>
    <property type="match status" value="1"/>
</dbReference>
<evidence type="ECO:0000313" key="4">
    <source>
        <dbReference type="EMBL" id="GEO36493.1"/>
    </source>
</evidence>
<proteinExistence type="inferred from homology"/>
<keyword evidence="4" id="KW-0413">Isomerase</keyword>
<evidence type="ECO:0000259" key="3">
    <source>
        <dbReference type="PROSITE" id="PS50405"/>
    </source>
</evidence>
<dbReference type="GO" id="GO:0006559">
    <property type="term" value="P:L-phenylalanine catabolic process"/>
    <property type="evidence" value="ECO:0007669"/>
    <property type="project" value="TreeGrafter"/>
</dbReference>
<protein>
    <submittedName>
        <fullName evidence="4">Maleylacetoacetate isomerase</fullName>
    </submittedName>
</protein>
<organism evidence="4 5">
    <name type="scientific">Skermanella aerolata</name>
    <dbReference type="NCBI Taxonomy" id="393310"/>
    <lineage>
        <taxon>Bacteria</taxon>
        <taxon>Pseudomonadati</taxon>
        <taxon>Pseudomonadota</taxon>
        <taxon>Alphaproteobacteria</taxon>
        <taxon>Rhodospirillales</taxon>
        <taxon>Azospirillaceae</taxon>
        <taxon>Skermanella</taxon>
    </lineage>
</organism>
<dbReference type="GO" id="GO:0004364">
    <property type="term" value="F:glutathione transferase activity"/>
    <property type="evidence" value="ECO:0007669"/>
    <property type="project" value="TreeGrafter"/>
</dbReference>
<dbReference type="InterPro" id="IPR004045">
    <property type="entry name" value="Glutathione_S-Trfase_N"/>
</dbReference>
<dbReference type="InterPro" id="IPR036249">
    <property type="entry name" value="Thioredoxin-like_sf"/>
</dbReference>
<dbReference type="InterPro" id="IPR034333">
    <property type="entry name" value="GST_Zeta_N"/>
</dbReference>
<dbReference type="RefSeq" id="WP_044425401.1">
    <property type="nucleotide sequence ID" value="NZ_BJYZ01000002.1"/>
</dbReference>
<dbReference type="InterPro" id="IPR034330">
    <property type="entry name" value="GST_Zeta_C"/>
</dbReference>
<dbReference type="InterPro" id="IPR040079">
    <property type="entry name" value="Glutathione_S-Trfase"/>
</dbReference>
<comment type="similarity">
    <text evidence="1">Belongs to the GST superfamily. Zeta family.</text>
</comment>
<dbReference type="Pfam" id="PF02798">
    <property type="entry name" value="GST_N"/>
    <property type="match status" value="1"/>
</dbReference>
<dbReference type="Gene3D" id="1.20.1050.10">
    <property type="match status" value="1"/>
</dbReference>
<dbReference type="CDD" id="cd03191">
    <property type="entry name" value="GST_C_Zeta"/>
    <property type="match status" value="1"/>
</dbReference>
<dbReference type="InterPro" id="IPR036282">
    <property type="entry name" value="Glutathione-S-Trfase_C_sf"/>
</dbReference>
<dbReference type="AlphaFoldDB" id="A0A512DJ34"/>
<dbReference type="PROSITE" id="PS50405">
    <property type="entry name" value="GST_CTER"/>
    <property type="match status" value="1"/>
</dbReference>
<sequence length="212" mass="23453">MKLFGYYRSSAAFRVRIALNLKGIQVDHHFVHLRKGEQSAPEYGALNPQGLIPLVLDGPHVLTQSLAIIEYLEETQPEPAVLPKTPLERARVRAIAQSIASDIHPLNNLRVLRYLVGPLKASDEAKNDWYRHWVVEGLTALEQTLTPAAGTGKFCHGDTPTLADICLVPQIYNAERADIDLSPFPRIMAVVGACRELRAFQDADPAKQADAE</sequence>